<comment type="caution">
    <text evidence="2">The sequence shown here is derived from an EMBL/GenBank/DDBJ whole genome shotgun (WGS) entry which is preliminary data.</text>
</comment>
<dbReference type="InterPro" id="IPR002737">
    <property type="entry name" value="MEMO1_fam"/>
</dbReference>
<organism evidence="2 3">
    <name type="scientific">Candidatus Fervidibacter sacchari</name>
    <dbReference type="NCBI Taxonomy" id="1448929"/>
    <lineage>
        <taxon>Bacteria</taxon>
        <taxon>Candidatus Fervidibacterota</taxon>
        <taxon>Candidatus Fervidibacter</taxon>
    </lineage>
</organism>
<dbReference type="RefSeq" id="WP_259098784.1">
    <property type="nucleotide sequence ID" value="NZ_CP130454.1"/>
</dbReference>
<name>A0ABT2EQL8_9BACT</name>
<keyword evidence="3" id="KW-1185">Reference proteome</keyword>
<accession>A0ABT2EQL8</accession>
<comment type="similarity">
    <text evidence="1">Belongs to the MEMO1 family.</text>
</comment>
<dbReference type="Gene3D" id="3.40.830.10">
    <property type="entry name" value="LigB-like"/>
    <property type="match status" value="1"/>
</dbReference>
<dbReference type="PANTHER" id="PTHR11060:SF0">
    <property type="entry name" value="PROTEIN MEMO1"/>
    <property type="match status" value="1"/>
</dbReference>
<evidence type="ECO:0000313" key="3">
    <source>
        <dbReference type="Proteomes" id="UP001204798"/>
    </source>
</evidence>
<dbReference type="Pfam" id="PF01875">
    <property type="entry name" value="Memo"/>
    <property type="match status" value="1"/>
</dbReference>
<reference evidence="2 3" key="1">
    <citation type="submission" date="2022-08" db="EMBL/GenBank/DDBJ databases">
        <title>Bacterial and archaeal communities from various locations to study Microbial Dark Matter (Phase II).</title>
        <authorList>
            <person name="Stepanauskas R."/>
        </authorList>
    </citation>
    <scope>NUCLEOTIDE SEQUENCE [LARGE SCALE GENOMIC DNA]</scope>
    <source>
        <strain evidence="2 3">PD1</strain>
    </source>
</reference>
<proteinExistence type="inferred from homology"/>
<gene>
    <name evidence="2" type="ORF">M2350_002686</name>
</gene>
<dbReference type="Proteomes" id="UP001204798">
    <property type="component" value="Unassembled WGS sequence"/>
</dbReference>
<evidence type="ECO:0000256" key="1">
    <source>
        <dbReference type="ARBA" id="ARBA00006315"/>
    </source>
</evidence>
<evidence type="ECO:0000313" key="2">
    <source>
        <dbReference type="EMBL" id="MCS3920257.1"/>
    </source>
</evidence>
<dbReference type="PANTHER" id="PTHR11060">
    <property type="entry name" value="PROTEIN MEMO1"/>
    <property type="match status" value="1"/>
</dbReference>
<dbReference type="CDD" id="cd07361">
    <property type="entry name" value="MEMO_like"/>
    <property type="match status" value="1"/>
</dbReference>
<protein>
    <submittedName>
        <fullName evidence="2">AmmeMemoRadiSam system protein B</fullName>
    </submittedName>
</protein>
<dbReference type="EMBL" id="JANUCP010000005">
    <property type="protein sequence ID" value="MCS3920257.1"/>
    <property type="molecule type" value="Genomic_DNA"/>
</dbReference>
<sequence>MEGKPKLRAIDIVPVQFNGRPHLLLRDPLQLTDKMLVVSVQAGLLLALLDGTRTLREIQVDLMRLTGEFVMSDHIEGLLRQLDECLFLENERFREALIAAAEAYRKSPFRPPALAGSAYPADGQALKAMLDSFFEPPKGPGRPSGRRYHQPLKAIVVPHIDLSRGGTTYAWAYKDLAEAPPADLFVILGIAHYPMENLFTATVKDFATPLGLARTDAEFVEALSRKCSFNLFADEFLHRHEHSVELQVVWLQHLFGEVKIAPLLCAGFEHLVEPGDSPMSLPQVSEFVEALKATLSEWGGKVTLIASVDLSHVGIRFGDKQPVTPAVLRWLESEDRLFLERVAAGDSEKMFALIHSDRNSRRVDAYPAVYVMLKALGDAKGEVRHYDQSVEGHNESVVTFGAVVFP</sequence>
<dbReference type="NCBIfam" id="TIGR04336">
    <property type="entry name" value="AmmeMemoSam_B"/>
    <property type="match status" value="1"/>
</dbReference>